<evidence type="ECO:0000313" key="9">
    <source>
        <dbReference type="EMBL" id="KAA8547577.1"/>
    </source>
</evidence>
<evidence type="ECO:0000256" key="3">
    <source>
        <dbReference type="ARBA" id="ARBA00022553"/>
    </source>
</evidence>
<comment type="similarity">
    <text evidence="2">Belongs to the strictosidine synthase family.</text>
</comment>
<evidence type="ECO:0000256" key="7">
    <source>
        <dbReference type="SAM" id="Phobius"/>
    </source>
</evidence>
<dbReference type="GO" id="GO:0012505">
    <property type="term" value="C:endomembrane system"/>
    <property type="evidence" value="ECO:0007669"/>
    <property type="project" value="TreeGrafter"/>
</dbReference>
<dbReference type="Gene3D" id="2.120.10.30">
    <property type="entry name" value="TolB, C-terminal domain"/>
    <property type="match status" value="1"/>
</dbReference>
<comment type="subcellular location">
    <subcellularLocation>
        <location evidence="1">Vacuole</location>
    </subcellularLocation>
</comment>
<dbReference type="GO" id="GO:0009753">
    <property type="term" value="P:response to jasmonic acid"/>
    <property type="evidence" value="ECO:0007669"/>
    <property type="project" value="UniProtKB-ARBA"/>
</dbReference>
<dbReference type="InterPro" id="IPR011042">
    <property type="entry name" value="6-blade_b-propeller_TolB-like"/>
</dbReference>
<dbReference type="PANTHER" id="PTHR10426">
    <property type="entry name" value="STRICTOSIDINE SYNTHASE-RELATED"/>
    <property type="match status" value="1"/>
</dbReference>
<evidence type="ECO:0000259" key="8">
    <source>
        <dbReference type="Pfam" id="PF03088"/>
    </source>
</evidence>
<evidence type="ECO:0000256" key="6">
    <source>
        <dbReference type="ARBA" id="ARBA00023180"/>
    </source>
</evidence>
<dbReference type="EMBL" id="CM018032">
    <property type="protein sequence ID" value="KAA8547577.1"/>
    <property type="molecule type" value="Genomic_DNA"/>
</dbReference>
<dbReference type="Pfam" id="PF20067">
    <property type="entry name" value="SSL_N"/>
    <property type="match status" value="1"/>
</dbReference>
<keyword evidence="4" id="KW-0926">Vacuole</keyword>
<dbReference type="PANTHER" id="PTHR10426:SF88">
    <property type="entry name" value="ADIPOCYTE PLASMA MEMBRANE-ASSOCIATED PROTEIN HEMOMUCIN-RELATED"/>
    <property type="match status" value="1"/>
</dbReference>
<dbReference type="GO" id="GO:0005773">
    <property type="term" value="C:vacuole"/>
    <property type="evidence" value="ECO:0007669"/>
    <property type="project" value="UniProtKB-SubCell"/>
</dbReference>
<dbReference type="OrthoDB" id="5307922at2759"/>
<keyword evidence="3" id="KW-0597">Phosphoprotein</keyword>
<dbReference type="SUPFAM" id="SSF63829">
    <property type="entry name" value="Calcium-dependent phosphotriesterase"/>
    <property type="match status" value="1"/>
</dbReference>
<name>A0A5J5C0X1_9ASTE</name>
<dbReference type="AlphaFoldDB" id="A0A5J5C0X1"/>
<feature type="domain" description="Strictosidine synthase conserved region" evidence="8">
    <location>
        <begin position="179"/>
        <end position="265"/>
    </location>
</feature>
<dbReference type="Pfam" id="PF03088">
    <property type="entry name" value="Str_synth"/>
    <property type="match status" value="1"/>
</dbReference>
<feature type="transmembrane region" description="Helical" evidence="7">
    <location>
        <begin position="28"/>
        <end position="47"/>
    </location>
</feature>
<keyword evidence="10" id="KW-1185">Reference proteome</keyword>
<reference evidence="9 10" key="1">
    <citation type="submission" date="2019-09" db="EMBL/GenBank/DDBJ databases">
        <title>A chromosome-level genome assembly of the Chinese tupelo Nyssa sinensis.</title>
        <authorList>
            <person name="Yang X."/>
            <person name="Kang M."/>
            <person name="Yang Y."/>
            <person name="Xiong H."/>
            <person name="Wang M."/>
            <person name="Zhang Z."/>
            <person name="Wang Z."/>
            <person name="Wu H."/>
            <person name="Ma T."/>
            <person name="Liu J."/>
            <person name="Xi Z."/>
        </authorList>
    </citation>
    <scope>NUCLEOTIDE SEQUENCE [LARGE SCALE GENOMIC DNA]</scope>
    <source>
        <strain evidence="9">J267</strain>
        <tissue evidence="9">Leaf</tissue>
    </source>
</reference>
<evidence type="ECO:0000256" key="5">
    <source>
        <dbReference type="ARBA" id="ARBA00022729"/>
    </source>
</evidence>
<organism evidence="9 10">
    <name type="scientific">Nyssa sinensis</name>
    <dbReference type="NCBI Taxonomy" id="561372"/>
    <lineage>
        <taxon>Eukaryota</taxon>
        <taxon>Viridiplantae</taxon>
        <taxon>Streptophyta</taxon>
        <taxon>Embryophyta</taxon>
        <taxon>Tracheophyta</taxon>
        <taxon>Spermatophyta</taxon>
        <taxon>Magnoliopsida</taxon>
        <taxon>eudicotyledons</taxon>
        <taxon>Gunneridae</taxon>
        <taxon>Pentapetalae</taxon>
        <taxon>asterids</taxon>
        <taxon>Cornales</taxon>
        <taxon>Nyssaceae</taxon>
        <taxon>Nyssa</taxon>
    </lineage>
</organism>
<keyword evidence="7" id="KW-0472">Membrane</keyword>
<evidence type="ECO:0000256" key="2">
    <source>
        <dbReference type="ARBA" id="ARBA00009191"/>
    </source>
</evidence>
<protein>
    <recommendedName>
        <fullName evidence="8">Strictosidine synthase conserved region domain-containing protein</fullName>
    </recommendedName>
</protein>
<accession>A0A5J5C0X1</accession>
<evidence type="ECO:0000256" key="4">
    <source>
        <dbReference type="ARBA" id="ARBA00022554"/>
    </source>
</evidence>
<keyword evidence="5" id="KW-0732">Signal</keyword>
<keyword evidence="7" id="KW-1133">Transmembrane helix</keyword>
<keyword evidence="6" id="KW-0325">Glycoprotein</keyword>
<dbReference type="InterPro" id="IPR018119">
    <property type="entry name" value="Strictosidine_synth_cons-reg"/>
</dbReference>
<proteinExistence type="inferred from homology"/>
<sequence>MSGSNPASFPSPNPSNTIARTRKSSWRFTFVLSVLAPVFAAVLLYQLDSFDPAPLPTHEFTRHGMFVPRRNPLVLQGSEMVGVGQLLAPEDLAYDAESQLIYTGCADGWIKRVTVNESVTDSVIENWINTGGRPLGLILGQNNEVIIADADKGLLKVTGEGVMELLTNKAEGVEFRLTDGVDMTQDGMIYFTDASYKYSVKDAIWDFLEGRPHGRLMSYDPSTEQTKVLVRDLYFANGVAVSPDQEFLIFCESPMRRCKKYYIHGPKKGSVDKFIDDLPGMPDNIRYDGDGHYWIALATAPTFSWDLAQRYPFIRKGMAIMERYIGLPQIGKNGGFLAVDMEGKPAAHYYDPGLSFVSSGLKIREHLYGGSVIYPYIIRFNLTAYPALSII</sequence>
<evidence type="ECO:0000256" key="1">
    <source>
        <dbReference type="ARBA" id="ARBA00004116"/>
    </source>
</evidence>
<dbReference type="FunFam" id="2.120.10.30:FF:000073">
    <property type="entry name" value="Protein STRICTOSIDINE SYNTHASE-LIKE 6"/>
    <property type="match status" value="1"/>
</dbReference>
<evidence type="ECO:0000313" key="10">
    <source>
        <dbReference type="Proteomes" id="UP000325577"/>
    </source>
</evidence>
<dbReference type="Proteomes" id="UP000325577">
    <property type="component" value="Linkage Group LG1"/>
</dbReference>
<dbReference type="GO" id="GO:0016787">
    <property type="term" value="F:hydrolase activity"/>
    <property type="evidence" value="ECO:0007669"/>
    <property type="project" value="TreeGrafter"/>
</dbReference>
<gene>
    <name evidence="9" type="ORF">F0562_004006</name>
</gene>
<keyword evidence="7" id="KW-0812">Transmembrane</keyword>